<sequence length="133" mass="14128">MKACLVAIAHHRFLRQLRDRSPPTMTWKDGLGAEQEEGMLHAVSPDAADQVMAQQTLTHPGTLGVLQDQTRLTDPLPPTTILALSVEPPGGSPRPTAEPLLTERLWRLPSDDREGGNLEDAAGSAAASGPPPG</sequence>
<evidence type="ECO:0000313" key="2">
    <source>
        <dbReference type="EMBL" id="SEJ25434.1"/>
    </source>
</evidence>
<dbReference type="Proteomes" id="UP000199223">
    <property type="component" value="Unassembled WGS sequence"/>
</dbReference>
<dbReference type="AlphaFoldDB" id="A0A1H6XD57"/>
<evidence type="ECO:0000256" key="1">
    <source>
        <dbReference type="SAM" id="MobiDB-lite"/>
    </source>
</evidence>
<feature type="compositionally biased region" description="Low complexity" evidence="1">
    <location>
        <begin position="121"/>
        <end position="133"/>
    </location>
</feature>
<gene>
    <name evidence="2" type="ORF">SAMN04488058_105124</name>
</gene>
<accession>A0A1H6XD57</accession>
<dbReference type="RefSeq" id="WP_245745317.1">
    <property type="nucleotide sequence ID" value="NZ_FNZA01000005.1"/>
</dbReference>
<evidence type="ECO:0000313" key="3">
    <source>
        <dbReference type="Proteomes" id="UP000199223"/>
    </source>
</evidence>
<protein>
    <submittedName>
        <fullName evidence="2">Uncharacterized protein</fullName>
    </submittedName>
</protein>
<feature type="region of interest" description="Disordered" evidence="1">
    <location>
        <begin position="82"/>
        <end position="133"/>
    </location>
</feature>
<dbReference type="EMBL" id="FNZA01000005">
    <property type="protein sequence ID" value="SEJ25434.1"/>
    <property type="molecule type" value="Genomic_DNA"/>
</dbReference>
<feature type="compositionally biased region" description="Basic and acidic residues" evidence="1">
    <location>
        <begin position="104"/>
        <end position="116"/>
    </location>
</feature>
<proteinExistence type="predicted"/>
<reference evidence="3" key="1">
    <citation type="submission" date="2016-10" db="EMBL/GenBank/DDBJ databases">
        <authorList>
            <person name="Varghese N."/>
            <person name="Submissions S."/>
        </authorList>
    </citation>
    <scope>NUCLEOTIDE SEQUENCE [LARGE SCALE GENOMIC DNA]</scope>
    <source>
        <strain evidence="3">CGMCC 1.10218</strain>
    </source>
</reference>
<name>A0A1H6XD57_9DEIO</name>
<organism evidence="2 3">
    <name type="scientific">Deinococcus reticulitermitis</name>
    <dbReference type="NCBI Taxonomy" id="856736"/>
    <lineage>
        <taxon>Bacteria</taxon>
        <taxon>Thermotogati</taxon>
        <taxon>Deinococcota</taxon>
        <taxon>Deinococci</taxon>
        <taxon>Deinococcales</taxon>
        <taxon>Deinococcaceae</taxon>
        <taxon>Deinococcus</taxon>
    </lineage>
</organism>
<keyword evidence="3" id="KW-1185">Reference proteome</keyword>